<dbReference type="CDD" id="cd02183">
    <property type="entry name" value="GH16_fungal_CRH1_transglycosylase"/>
    <property type="match status" value="1"/>
</dbReference>
<dbReference type="GO" id="GO:0008843">
    <property type="term" value="F:endochitinase activity"/>
    <property type="evidence" value="ECO:0007669"/>
    <property type="project" value="UniProtKB-EC"/>
</dbReference>
<comment type="subcellular location">
    <subcellularLocation>
        <location evidence="2">Cell envelope</location>
    </subcellularLocation>
    <subcellularLocation>
        <location evidence="3">Membrane</location>
        <topology evidence="3">Lipid-anchor</topology>
        <topology evidence="3">GPI-anchor</topology>
    </subcellularLocation>
</comment>
<organism evidence="24">
    <name type="scientific">Dissoconium aciculare CBS 342.82</name>
    <dbReference type="NCBI Taxonomy" id="1314786"/>
    <lineage>
        <taxon>Eukaryota</taxon>
        <taxon>Fungi</taxon>
        <taxon>Dikarya</taxon>
        <taxon>Ascomycota</taxon>
        <taxon>Pezizomycotina</taxon>
        <taxon>Dothideomycetes</taxon>
        <taxon>Dothideomycetidae</taxon>
        <taxon>Mycosphaerellales</taxon>
        <taxon>Dissoconiaceae</taxon>
        <taxon>Dissoconium</taxon>
    </lineage>
</organism>
<gene>
    <name evidence="24" type="ORF">K489DRAFT_37818</name>
</gene>
<evidence type="ECO:0000256" key="21">
    <source>
        <dbReference type="SAM" id="SignalP"/>
    </source>
</evidence>
<keyword evidence="10 19" id="KW-1015">Disulfide bond</keyword>
<dbReference type="SUPFAM" id="SSF49899">
    <property type="entry name" value="Concanavalin A-like lectins/glucanases"/>
    <property type="match status" value="1"/>
</dbReference>
<feature type="region of interest" description="Disordered" evidence="20">
    <location>
        <begin position="332"/>
        <end position="392"/>
    </location>
</feature>
<evidence type="ECO:0000256" key="8">
    <source>
        <dbReference type="ARBA" id="ARBA00022801"/>
    </source>
</evidence>
<comment type="similarity">
    <text evidence="15">Belongs to the glycosyl hydrolase 16 family. CRH1 subfamily.</text>
</comment>
<evidence type="ECO:0000313" key="23">
    <source>
        <dbReference type="Proteomes" id="UP000504637"/>
    </source>
</evidence>
<keyword evidence="8 17" id="KW-0378">Hydrolase</keyword>
<evidence type="ECO:0000256" key="17">
    <source>
        <dbReference type="PIRNR" id="PIRNR037299"/>
    </source>
</evidence>
<dbReference type="RefSeq" id="XP_033457653.1">
    <property type="nucleotide sequence ID" value="XM_033604348.1"/>
</dbReference>
<evidence type="ECO:0000256" key="7">
    <source>
        <dbReference type="ARBA" id="ARBA00022729"/>
    </source>
</evidence>
<reference evidence="24" key="3">
    <citation type="submission" date="2025-08" db="UniProtKB">
        <authorList>
            <consortium name="RefSeq"/>
        </authorList>
    </citation>
    <scope>IDENTIFICATION</scope>
    <source>
        <strain evidence="24">CBS 342.82</strain>
    </source>
</reference>
<dbReference type="PROSITE" id="PS51762">
    <property type="entry name" value="GH16_2"/>
    <property type="match status" value="1"/>
</dbReference>
<comment type="catalytic activity">
    <reaction evidence="1">
        <text>Random endo-hydrolysis of N-acetyl-beta-D-glucosaminide (1-&gt;4)-beta-linkages in chitin and chitodextrins.</text>
        <dbReference type="EC" id="3.2.1.14"/>
    </reaction>
</comment>
<dbReference type="PANTHER" id="PTHR10963">
    <property type="entry name" value="GLYCOSYL HYDROLASE-RELATED"/>
    <property type="match status" value="1"/>
</dbReference>
<keyword evidence="23" id="KW-1185">Reference proteome</keyword>
<evidence type="ECO:0000313" key="24">
    <source>
        <dbReference type="RefSeq" id="XP_033457653.1"/>
    </source>
</evidence>
<evidence type="ECO:0000256" key="19">
    <source>
        <dbReference type="PIRSR" id="PIRSR037299-2"/>
    </source>
</evidence>
<dbReference type="GO" id="GO:0016757">
    <property type="term" value="F:glycosyltransferase activity"/>
    <property type="evidence" value="ECO:0007669"/>
    <property type="project" value="UniProtKB-KW"/>
</dbReference>
<dbReference type="InterPro" id="IPR013320">
    <property type="entry name" value="ConA-like_dom_sf"/>
</dbReference>
<evidence type="ECO:0000256" key="3">
    <source>
        <dbReference type="ARBA" id="ARBA00004589"/>
    </source>
</evidence>
<feature type="active site" description="Proton donor" evidence="18">
    <location>
        <position position="133"/>
    </location>
</feature>
<name>A0A6J3M125_9PEZI</name>
<evidence type="ECO:0000256" key="1">
    <source>
        <dbReference type="ARBA" id="ARBA00000822"/>
    </source>
</evidence>
<feature type="region of interest" description="Disordered" evidence="20">
    <location>
        <begin position="291"/>
        <end position="310"/>
    </location>
</feature>
<evidence type="ECO:0000256" key="16">
    <source>
        <dbReference type="ARBA" id="ARBA00093308"/>
    </source>
</evidence>
<dbReference type="FunFam" id="2.60.120.200:FF:000152">
    <property type="entry name" value="Cell wall glucanase"/>
    <property type="match status" value="1"/>
</dbReference>
<dbReference type="Proteomes" id="UP000504637">
    <property type="component" value="Unplaced"/>
</dbReference>
<dbReference type="GO" id="GO:0098552">
    <property type="term" value="C:side of membrane"/>
    <property type="evidence" value="ECO:0007669"/>
    <property type="project" value="UniProtKB-KW"/>
</dbReference>
<keyword evidence="13" id="KW-0326">Glycosidase</keyword>
<evidence type="ECO:0000256" key="10">
    <source>
        <dbReference type="ARBA" id="ARBA00023157"/>
    </source>
</evidence>
<dbReference type="InterPro" id="IPR000757">
    <property type="entry name" value="Beta-glucanase-like"/>
</dbReference>
<keyword evidence="9 17" id="KW-0472">Membrane</keyword>
<evidence type="ECO:0000256" key="2">
    <source>
        <dbReference type="ARBA" id="ARBA00004196"/>
    </source>
</evidence>
<proteinExistence type="inferred from homology"/>
<sequence>MVPSNGGCPSWRLTALATLASFLLFTSPVTSQTWSTCNPTKQSGCPADPALGRSVSVDFTSGASNEFTAAGNPTYSSEGVGFPVSRGGEAPTLTSKWYIMFGKYSVTMKAAPGTGIVSSLVLQSDDLDEIDWEWLGGKPNEVQSNYFGKGQTTTYDRAAIHAVSNTQQQWHTYSVEWTASQIIWQIDGATVRVLSAANANGQFPQTPMQLKLGSWSGGDPSNSPGTIQWAGGLSNYANAPYTMYVKSLSVVDYSTGTSYSYSDQSGSAGSIVAAGGKVSGNTGGSVTANIPAPAITNTSPGNDAWDGTHRTNTATVSYTSYEGLPSGWVVTSSGKVRPPSGAATSTPPPSPSSPSPSSSPASSPAQPPLPSCAPPSSEATAAGPGSITTTRFDDRGFLTTVTIPAHQTTIWNAQGQPVVSILGAPAAASPSACAAQAIPVPSDDVATTAGSALTAAITAPTQPTTTASAYSSSQRLSLTTATTAPASPKSSPTKSGYDSLSNAIMSGISGPAPTTGGAAGLSNPTTKFLVTFTMAGTICFALLV</sequence>
<dbReference type="PIRSF" id="PIRSF037299">
    <property type="entry name" value="Glycosidase_CRH1_prd"/>
    <property type="match status" value="1"/>
</dbReference>
<dbReference type="Pfam" id="PF00722">
    <property type="entry name" value="Glyco_hydro_16"/>
    <property type="match status" value="1"/>
</dbReference>
<keyword evidence="7 21" id="KW-0732">Signal</keyword>
<dbReference type="GO" id="GO:0005975">
    <property type="term" value="P:carbohydrate metabolic process"/>
    <property type="evidence" value="ECO:0007669"/>
    <property type="project" value="InterPro"/>
</dbReference>
<keyword evidence="4" id="KW-0336">GPI-anchor</keyword>
<keyword evidence="5" id="KW-0328">Glycosyltransferase</keyword>
<keyword evidence="6" id="KW-0808">Transferase</keyword>
<dbReference type="GeneID" id="54362148"/>
<feature type="disulfide bond" evidence="19">
    <location>
        <begin position="37"/>
        <end position="45"/>
    </location>
</feature>
<keyword evidence="12" id="KW-0449">Lipoprotein</keyword>
<dbReference type="AlphaFoldDB" id="A0A6J3M125"/>
<evidence type="ECO:0000256" key="13">
    <source>
        <dbReference type="ARBA" id="ARBA00023295"/>
    </source>
</evidence>
<dbReference type="GO" id="GO:0031505">
    <property type="term" value="P:fungal-type cell wall organization"/>
    <property type="evidence" value="ECO:0007669"/>
    <property type="project" value="TreeGrafter"/>
</dbReference>
<dbReference type="PANTHER" id="PTHR10963:SF68">
    <property type="entry name" value="GLYCOSIDASE CRH1-RELATED"/>
    <property type="match status" value="1"/>
</dbReference>
<evidence type="ECO:0000256" key="20">
    <source>
        <dbReference type="SAM" id="MobiDB-lite"/>
    </source>
</evidence>
<evidence type="ECO:0000256" key="12">
    <source>
        <dbReference type="ARBA" id="ARBA00023288"/>
    </source>
</evidence>
<evidence type="ECO:0000256" key="5">
    <source>
        <dbReference type="ARBA" id="ARBA00022676"/>
    </source>
</evidence>
<dbReference type="GO" id="GO:0009277">
    <property type="term" value="C:fungal-type cell wall"/>
    <property type="evidence" value="ECO:0007669"/>
    <property type="project" value="TreeGrafter"/>
</dbReference>
<evidence type="ECO:0000256" key="6">
    <source>
        <dbReference type="ARBA" id="ARBA00022679"/>
    </source>
</evidence>
<protein>
    <recommendedName>
        <fullName evidence="17">Crh-like protein</fullName>
        <ecNumber evidence="17">3.2.-.-</ecNumber>
    </recommendedName>
</protein>
<feature type="domain" description="GH16" evidence="22">
    <location>
        <begin position="20"/>
        <end position="253"/>
    </location>
</feature>
<evidence type="ECO:0000256" key="15">
    <source>
        <dbReference type="ARBA" id="ARBA00038074"/>
    </source>
</evidence>
<feature type="signal peptide" evidence="21">
    <location>
        <begin position="1"/>
        <end position="31"/>
    </location>
</feature>
<evidence type="ECO:0000256" key="9">
    <source>
        <dbReference type="ARBA" id="ARBA00023136"/>
    </source>
</evidence>
<feature type="chain" id="PRO_5026856101" description="Crh-like protein" evidence="21">
    <location>
        <begin position="32"/>
        <end position="544"/>
    </location>
</feature>
<evidence type="ECO:0000256" key="18">
    <source>
        <dbReference type="PIRSR" id="PIRSR037299-1"/>
    </source>
</evidence>
<feature type="compositionally biased region" description="Low complexity" evidence="20">
    <location>
        <begin position="355"/>
        <end position="364"/>
    </location>
</feature>
<evidence type="ECO:0000256" key="4">
    <source>
        <dbReference type="ARBA" id="ARBA00022622"/>
    </source>
</evidence>
<reference evidence="24" key="1">
    <citation type="submission" date="2020-01" db="EMBL/GenBank/DDBJ databases">
        <authorList>
            <consortium name="DOE Joint Genome Institute"/>
            <person name="Haridas S."/>
            <person name="Albert R."/>
            <person name="Binder M."/>
            <person name="Bloem J."/>
            <person name="Labutti K."/>
            <person name="Salamov A."/>
            <person name="Andreopoulos B."/>
            <person name="Baker S.E."/>
            <person name="Barry K."/>
            <person name="Bills G."/>
            <person name="Bluhm B.H."/>
            <person name="Cannon C."/>
            <person name="Castanera R."/>
            <person name="Culley D.E."/>
            <person name="Daum C."/>
            <person name="Ezra D."/>
            <person name="Gonzalez J.B."/>
            <person name="Henrissat B."/>
            <person name="Kuo A."/>
            <person name="Liang C."/>
            <person name="Lipzen A."/>
            <person name="Lutzoni F."/>
            <person name="Magnuson J."/>
            <person name="Mondo S."/>
            <person name="Nolan M."/>
            <person name="Ohm R."/>
            <person name="Pangilinan J."/>
            <person name="Park H.-J."/>
            <person name="Ramirez L."/>
            <person name="Alfaro M."/>
            <person name="Sun H."/>
            <person name="Tritt A."/>
            <person name="Yoshinaga Y."/>
            <person name="Zwiers L.-H."/>
            <person name="Turgeon B.G."/>
            <person name="Goodwin S.B."/>
            <person name="Spatafora J.W."/>
            <person name="Crous P.W."/>
            <person name="Grigoriev I.V."/>
        </authorList>
    </citation>
    <scope>NUCLEOTIDE SEQUENCE</scope>
    <source>
        <strain evidence="24">CBS 342.82</strain>
    </source>
</reference>
<evidence type="ECO:0000256" key="11">
    <source>
        <dbReference type="ARBA" id="ARBA00023180"/>
    </source>
</evidence>
<feature type="active site" description="Nucleophile" evidence="18">
    <location>
        <position position="129"/>
    </location>
</feature>
<evidence type="ECO:0000259" key="22">
    <source>
        <dbReference type="PROSITE" id="PS51762"/>
    </source>
</evidence>
<accession>A0A6J3M125</accession>
<dbReference type="Gene3D" id="2.60.120.200">
    <property type="match status" value="1"/>
</dbReference>
<dbReference type="OrthoDB" id="4781at2759"/>
<dbReference type="InterPro" id="IPR050546">
    <property type="entry name" value="Glycosyl_Hydrlase_16"/>
</dbReference>
<keyword evidence="14" id="KW-0961">Cell wall biogenesis/degradation</keyword>
<dbReference type="InterPro" id="IPR017168">
    <property type="entry name" value="CHR-like"/>
</dbReference>
<dbReference type="EC" id="3.2.-.-" evidence="17"/>
<evidence type="ECO:0000256" key="14">
    <source>
        <dbReference type="ARBA" id="ARBA00023316"/>
    </source>
</evidence>
<comment type="function">
    <text evidence="16">Dual chitinase/transglycosylase that plays a role in cell wall architecture. Chitinase and transglycosylase activities are coupled. Required for the polysaccharide cross-linking at the septa and the cell wall. More specifically, transfers chitin to 1,6-beta-glucan in the cell wall.</text>
</comment>
<keyword evidence="11" id="KW-0325">Glycoprotein</keyword>
<reference evidence="24" key="2">
    <citation type="submission" date="2020-04" db="EMBL/GenBank/DDBJ databases">
        <authorList>
            <consortium name="NCBI Genome Project"/>
        </authorList>
    </citation>
    <scope>NUCLEOTIDE SEQUENCE</scope>
    <source>
        <strain evidence="24">CBS 342.82</strain>
    </source>
</reference>